<keyword evidence="2" id="KW-0732">Signal</keyword>
<keyword evidence="1" id="KW-0812">Transmembrane</keyword>
<organism evidence="3 4">
    <name type="scientific">Parapedobacter indicus</name>
    <dbReference type="NCBI Taxonomy" id="1477437"/>
    <lineage>
        <taxon>Bacteria</taxon>
        <taxon>Pseudomonadati</taxon>
        <taxon>Bacteroidota</taxon>
        <taxon>Sphingobacteriia</taxon>
        <taxon>Sphingobacteriales</taxon>
        <taxon>Sphingobacteriaceae</taxon>
        <taxon>Parapedobacter</taxon>
    </lineage>
</organism>
<sequence>MDRIKRVLAVGVFAVILAASMPHRVHAQCAMCTLTAENATENGNTQGKGLNKGILFLLAIPYLAAVGVGVLWYKKYRGKKTVNIDNDPIVLN</sequence>
<evidence type="ECO:0000256" key="1">
    <source>
        <dbReference type="SAM" id="Phobius"/>
    </source>
</evidence>
<dbReference type="AlphaFoldDB" id="A0A1I3SKF6"/>
<feature type="chain" id="PRO_5011727690" evidence="2">
    <location>
        <begin position="28"/>
        <end position="92"/>
    </location>
</feature>
<reference evidence="3 4" key="1">
    <citation type="submission" date="2016-10" db="EMBL/GenBank/DDBJ databases">
        <authorList>
            <person name="de Groot N.N."/>
        </authorList>
    </citation>
    <scope>NUCLEOTIDE SEQUENCE [LARGE SCALE GENOMIC DNA]</scope>
    <source>
        <strain evidence="3 4">RK1</strain>
    </source>
</reference>
<dbReference type="RefSeq" id="WP_245893336.1">
    <property type="nucleotide sequence ID" value="NZ_FOQO01000011.1"/>
</dbReference>
<dbReference type="STRING" id="1477437.SAMN05444682_11153"/>
<evidence type="ECO:0000256" key="2">
    <source>
        <dbReference type="SAM" id="SignalP"/>
    </source>
</evidence>
<gene>
    <name evidence="3" type="ORF">SAMN05444682_11153</name>
</gene>
<accession>A0A1I3SKF6</accession>
<keyword evidence="1" id="KW-1133">Transmembrane helix</keyword>
<protein>
    <submittedName>
        <fullName evidence="3">Uncharacterized protein</fullName>
    </submittedName>
</protein>
<proteinExistence type="predicted"/>
<feature type="signal peptide" evidence="2">
    <location>
        <begin position="1"/>
        <end position="27"/>
    </location>
</feature>
<name>A0A1I3SKF6_9SPHI</name>
<keyword evidence="4" id="KW-1185">Reference proteome</keyword>
<dbReference type="Proteomes" id="UP000198670">
    <property type="component" value="Unassembled WGS sequence"/>
</dbReference>
<evidence type="ECO:0000313" key="3">
    <source>
        <dbReference type="EMBL" id="SFJ57936.1"/>
    </source>
</evidence>
<keyword evidence="1" id="KW-0472">Membrane</keyword>
<feature type="transmembrane region" description="Helical" evidence="1">
    <location>
        <begin position="54"/>
        <end position="73"/>
    </location>
</feature>
<dbReference type="EMBL" id="FOQO01000011">
    <property type="protein sequence ID" value="SFJ57936.1"/>
    <property type="molecule type" value="Genomic_DNA"/>
</dbReference>
<evidence type="ECO:0000313" key="4">
    <source>
        <dbReference type="Proteomes" id="UP000198670"/>
    </source>
</evidence>